<dbReference type="AlphaFoldDB" id="A0A699KDL1"/>
<dbReference type="Pfam" id="PF13976">
    <property type="entry name" value="gag_pre-integrs"/>
    <property type="match status" value="1"/>
</dbReference>
<evidence type="ECO:0000256" key="1">
    <source>
        <dbReference type="SAM" id="Coils"/>
    </source>
</evidence>
<evidence type="ECO:0000313" key="4">
    <source>
        <dbReference type="EMBL" id="GFA84908.1"/>
    </source>
</evidence>
<sequence>MQLNKELFQKTNTFVNQTEPSFGKLFDLNNLKAELQAKDTTIKKLKAHIKRVSETSTSESVKKDFDEIETINIELEHRMTRLIAKNEHLKQMYKQLSDSIKPSREKVFVITTLKNNLRKLKRKDVVDNGSQMSNATTIAPGMYKLDPIILAPQVKNNTKTHEYYLKHTTKQAARSKPSTSASGSKTSCNTKNDRISQTPSSNEKNKVEVQSRKVKFKLNKQNSDSKNVYNEHVKHHVKGAQDICYVCNECLFDANHAMCLIDHVNSMNARDQSTSKKNKNRKEWEPTGKVFNSIGYKWKPTRRTFTLVGNADHSQLTNFVHKFLGTVKFGNDQVAKIIGYGVDLLLGSRRNNMYSLSIREMMVSSPVCLLSKATKTKSWLRRRRLSHLKFGALNHLARNNLVRGLPKFKFKKDHLYSAYAMGKRKKQSYKLKSEDTKQEKLYLLYMDLGGPMRVAIWEK</sequence>
<evidence type="ECO:0000259" key="3">
    <source>
        <dbReference type="Pfam" id="PF13976"/>
    </source>
</evidence>
<dbReference type="EMBL" id="BKCJ010499924">
    <property type="protein sequence ID" value="GFA84908.1"/>
    <property type="molecule type" value="Genomic_DNA"/>
</dbReference>
<organism evidence="4">
    <name type="scientific">Tanacetum cinerariifolium</name>
    <name type="common">Dalmatian daisy</name>
    <name type="synonym">Chrysanthemum cinerariifolium</name>
    <dbReference type="NCBI Taxonomy" id="118510"/>
    <lineage>
        <taxon>Eukaryota</taxon>
        <taxon>Viridiplantae</taxon>
        <taxon>Streptophyta</taxon>
        <taxon>Embryophyta</taxon>
        <taxon>Tracheophyta</taxon>
        <taxon>Spermatophyta</taxon>
        <taxon>Magnoliopsida</taxon>
        <taxon>eudicotyledons</taxon>
        <taxon>Gunneridae</taxon>
        <taxon>Pentapetalae</taxon>
        <taxon>asterids</taxon>
        <taxon>campanulids</taxon>
        <taxon>Asterales</taxon>
        <taxon>Asteraceae</taxon>
        <taxon>Asteroideae</taxon>
        <taxon>Anthemideae</taxon>
        <taxon>Anthemidinae</taxon>
        <taxon>Tanacetum</taxon>
    </lineage>
</organism>
<proteinExistence type="predicted"/>
<feature type="region of interest" description="Disordered" evidence="2">
    <location>
        <begin position="167"/>
        <end position="213"/>
    </location>
</feature>
<reference evidence="4" key="1">
    <citation type="journal article" date="2019" name="Sci. Rep.">
        <title>Draft genome of Tanacetum cinerariifolium, the natural source of mosquito coil.</title>
        <authorList>
            <person name="Yamashiro T."/>
            <person name="Shiraishi A."/>
            <person name="Satake H."/>
            <person name="Nakayama K."/>
        </authorList>
    </citation>
    <scope>NUCLEOTIDE SEQUENCE</scope>
</reference>
<name>A0A699KDL1_TANCI</name>
<accession>A0A699KDL1</accession>
<keyword evidence="1" id="KW-0175">Coiled coil</keyword>
<comment type="caution">
    <text evidence="4">The sequence shown here is derived from an EMBL/GenBank/DDBJ whole genome shotgun (WGS) entry which is preliminary data.</text>
</comment>
<feature type="non-terminal residue" evidence="4">
    <location>
        <position position="459"/>
    </location>
</feature>
<feature type="compositionally biased region" description="Polar residues" evidence="2">
    <location>
        <begin position="170"/>
        <end position="202"/>
    </location>
</feature>
<feature type="domain" description="GAG-pre-integrase" evidence="3">
    <location>
        <begin position="352"/>
        <end position="423"/>
    </location>
</feature>
<dbReference type="InterPro" id="IPR025724">
    <property type="entry name" value="GAG-pre-integrase_dom"/>
</dbReference>
<evidence type="ECO:0000256" key="2">
    <source>
        <dbReference type="SAM" id="MobiDB-lite"/>
    </source>
</evidence>
<feature type="coiled-coil region" evidence="1">
    <location>
        <begin position="72"/>
        <end position="99"/>
    </location>
</feature>
<protein>
    <recommendedName>
        <fullName evidence="3">GAG-pre-integrase domain-containing protein</fullName>
    </recommendedName>
</protein>
<gene>
    <name evidence="4" type="ORF">Tci_656880</name>
</gene>